<evidence type="ECO:0000313" key="3">
    <source>
        <dbReference type="Proteomes" id="UP001321477"/>
    </source>
</evidence>
<dbReference type="Proteomes" id="UP001321477">
    <property type="component" value="Chromosome"/>
</dbReference>
<reference evidence="3" key="1">
    <citation type="journal article" date="2019" name="Int. J. Syst. Evol. Microbiol.">
        <title>The Global Catalogue of Microorganisms (GCM) 10K type strain sequencing project: providing services to taxonomists for standard genome sequencing and annotation.</title>
        <authorList>
            <consortium name="The Broad Institute Genomics Platform"/>
            <consortium name="The Broad Institute Genome Sequencing Center for Infectious Disease"/>
            <person name="Wu L."/>
            <person name="Ma J."/>
        </authorList>
    </citation>
    <scope>NUCLEOTIDE SEQUENCE [LARGE SCALE GENOMIC DNA]</scope>
    <source>
        <strain evidence="3">NBRC 109019</strain>
    </source>
</reference>
<dbReference type="EMBL" id="AP027734">
    <property type="protein sequence ID" value="BDZ55653.1"/>
    <property type="molecule type" value="Genomic_DNA"/>
</dbReference>
<feature type="region of interest" description="Disordered" evidence="1">
    <location>
        <begin position="203"/>
        <end position="241"/>
    </location>
</feature>
<evidence type="ECO:0000256" key="1">
    <source>
        <dbReference type="SAM" id="MobiDB-lite"/>
    </source>
</evidence>
<evidence type="ECO:0000313" key="2">
    <source>
        <dbReference type="EMBL" id="BDZ55653.1"/>
    </source>
</evidence>
<sequence length="241" mass="25424">MGDSDSYVKWGAALAATLPAPWRVRVVLIASPVQPSARQLGHALVGTGIDPGEVRVVALDGPGGLDGELDAFDPHAVLLALRGPFVRVVAPRLLRRRDRPAILTGFPGLTIPAVPKAVVYREQSDLIVLHSHREVREFAANAAALGTHPRFGLATLPFLAATAGPAPGGADGDIVFAAQAKVPASREDRLRVLVALAELARRRPGCASSSRSVPAAARRRPTPKHTTTPASWPTSTGRRRT</sequence>
<accession>A0ABN6YJF9</accession>
<dbReference type="InterPro" id="IPR046561">
    <property type="entry name" value="DUF6716"/>
</dbReference>
<keyword evidence="3" id="KW-1185">Reference proteome</keyword>
<name>A0ABN6YJF9_9MICO</name>
<protein>
    <submittedName>
        <fullName evidence="2">Uncharacterized protein</fullName>
    </submittedName>
</protein>
<proteinExistence type="predicted"/>
<organism evidence="2 3">
    <name type="scientific">Agromyces marinus</name>
    <dbReference type="NCBI Taxonomy" id="1389020"/>
    <lineage>
        <taxon>Bacteria</taxon>
        <taxon>Bacillati</taxon>
        <taxon>Actinomycetota</taxon>
        <taxon>Actinomycetes</taxon>
        <taxon>Micrococcales</taxon>
        <taxon>Microbacteriaceae</taxon>
        <taxon>Agromyces</taxon>
    </lineage>
</organism>
<feature type="compositionally biased region" description="Polar residues" evidence="1">
    <location>
        <begin position="230"/>
        <end position="241"/>
    </location>
</feature>
<dbReference type="Pfam" id="PF20471">
    <property type="entry name" value="DUF6716"/>
    <property type="match status" value="1"/>
</dbReference>
<feature type="compositionally biased region" description="Low complexity" evidence="1">
    <location>
        <begin position="207"/>
        <end position="216"/>
    </location>
</feature>
<gene>
    <name evidence="2" type="ORF">GCM10025870_27260</name>
</gene>